<evidence type="ECO:0000256" key="1">
    <source>
        <dbReference type="SAM" id="MobiDB-lite"/>
    </source>
</evidence>
<keyword evidence="3" id="KW-1185">Reference proteome</keyword>
<dbReference type="Proteomes" id="UP001501721">
    <property type="component" value="Unassembled WGS sequence"/>
</dbReference>
<feature type="compositionally biased region" description="Basic and acidic residues" evidence="1">
    <location>
        <begin position="59"/>
        <end position="70"/>
    </location>
</feature>
<dbReference type="EMBL" id="BAAATL010000023">
    <property type="protein sequence ID" value="GAA2494363.1"/>
    <property type="molecule type" value="Genomic_DNA"/>
</dbReference>
<organism evidence="2 3">
    <name type="scientific">Streptomyces graminearus</name>
    <dbReference type="NCBI Taxonomy" id="284030"/>
    <lineage>
        <taxon>Bacteria</taxon>
        <taxon>Bacillati</taxon>
        <taxon>Actinomycetota</taxon>
        <taxon>Actinomycetes</taxon>
        <taxon>Kitasatosporales</taxon>
        <taxon>Streptomycetaceae</taxon>
        <taxon>Streptomyces</taxon>
    </lineage>
</organism>
<proteinExistence type="predicted"/>
<feature type="region of interest" description="Disordered" evidence="1">
    <location>
        <begin position="1"/>
        <end position="94"/>
    </location>
</feature>
<evidence type="ECO:0000313" key="3">
    <source>
        <dbReference type="Proteomes" id="UP001501721"/>
    </source>
</evidence>
<name>A0ABN3M4S9_9ACTN</name>
<gene>
    <name evidence="2" type="ORF">GCM10010422_47190</name>
</gene>
<evidence type="ECO:0000313" key="2">
    <source>
        <dbReference type="EMBL" id="GAA2494363.1"/>
    </source>
</evidence>
<sequence>MIQPCPRPTRSAHGQAETEATPVQWSPVCGPDYGAERWQSAGPTGERQLEPGLGPGATRLDREAAVRPRITDLAPAVPAAAPADSRSTAVGPPS</sequence>
<feature type="compositionally biased region" description="Low complexity" evidence="1">
    <location>
        <begin position="74"/>
        <end position="83"/>
    </location>
</feature>
<comment type="caution">
    <text evidence="2">The sequence shown here is derived from an EMBL/GenBank/DDBJ whole genome shotgun (WGS) entry which is preliminary data.</text>
</comment>
<reference evidence="2 3" key="1">
    <citation type="journal article" date="2019" name="Int. J. Syst. Evol. Microbiol.">
        <title>The Global Catalogue of Microorganisms (GCM) 10K type strain sequencing project: providing services to taxonomists for standard genome sequencing and annotation.</title>
        <authorList>
            <consortium name="The Broad Institute Genomics Platform"/>
            <consortium name="The Broad Institute Genome Sequencing Center for Infectious Disease"/>
            <person name="Wu L."/>
            <person name="Ma J."/>
        </authorList>
    </citation>
    <scope>NUCLEOTIDE SEQUENCE [LARGE SCALE GENOMIC DNA]</scope>
    <source>
        <strain evidence="2 3">JCM 6923</strain>
    </source>
</reference>
<accession>A0ABN3M4S9</accession>
<protein>
    <submittedName>
        <fullName evidence="2">Uncharacterized protein</fullName>
    </submittedName>
</protein>